<evidence type="ECO:0000313" key="1">
    <source>
        <dbReference type="EMBL" id="EYB99234.1"/>
    </source>
</evidence>
<dbReference type="Proteomes" id="UP000024635">
    <property type="component" value="Unassembled WGS sequence"/>
</dbReference>
<evidence type="ECO:0000313" key="2">
    <source>
        <dbReference type="Proteomes" id="UP000024635"/>
    </source>
</evidence>
<protein>
    <submittedName>
        <fullName evidence="1">Uncharacterized protein</fullName>
    </submittedName>
</protein>
<dbReference type="AlphaFoldDB" id="A0A016T9D6"/>
<sequence>MYVMGVIVDAKCYVKTTKVDQKKDSKSVKVLPSLNLGIVNTVVLNSSSSGPRLLQFLILDVSASSPSS</sequence>
<name>A0A016T9D6_9BILA</name>
<comment type="caution">
    <text evidence="1">The sequence shown here is derived from an EMBL/GenBank/DDBJ whole genome shotgun (WGS) entry which is preliminary data.</text>
</comment>
<accession>A0A016T9D6</accession>
<organism evidence="1 2">
    <name type="scientific">Ancylostoma ceylanicum</name>
    <dbReference type="NCBI Taxonomy" id="53326"/>
    <lineage>
        <taxon>Eukaryota</taxon>
        <taxon>Metazoa</taxon>
        <taxon>Ecdysozoa</taxon>
        <taxon>Nematoda</taxon>
        <taxon>Chromadorea</taxon>
        <taxon>Rhabditida</taxon>
        <taxon>Rhabditina</taxon>
        <taxon>Rhabditomorpha</taxon>
        <taxon>Strongyloidea</taxon>
        <taxon>Ancylostomatidae</taxon>
        <taxon>Ancylostomatinae</taxon>
        <taxon>Ancylostoma</taxon>
    </lineage>
</organism>
<proteinExistence type="predicted"/>
<reference evidence="2" key="1">
    <citation type="journal article" date="2015" name="Nat. Genet.">
        <title>The genome and transcriptome of the zoonotic hookworm Ancylostoma ceylanicum identify infection-specific gene families.</title>
        <authorList>
            <person name="Schwarz E.M."/>
            <person name="Hu Y."/>
            <person name="Antoshechkin I."/>
            <person name="Miller M.M."/>
            <person name="Sternberg P.W."/>
            <person name="Aroian R.V."/>
        </authorList>
    </citation>
    <scope>NUCLEOTIDE SEQUENCE</scope>
    <source>
        <strain evidence="2">HY135</strain>
    </source>
</reference>
<keyword evidence="2" id="KW-1185">Reference proteome</keyword>
<gene>
    <name evidence="1" type="primary">Acey_s0124.g1235</name>
    <name evidence="1" type="ORF">Y032_0124g1235</name>
</gene>
<dbReference type="EMBL" id="JARK01001460">
    <property type="protein sequence ID" value="EYB99234.1"/>
    <property type="molecule type" value="Genomic_DNA"/>
</dbReference>